<protein>
    <submittedName>
        <fullName evidence="2">WHy domain-containing lipoprotein</fullName>
    </submittedName>
</protein>
<dbReference type="GO" id="GO:0009269">
    <property type="term" value="P:response to desiccation"/>
    <property type="evidence" value="ECO:0007669"/>
    <property type="project" value="InterPro"/>
</dbReference>
<evidence type="ECO:0000313" key="2">
    <source>
        <dbReference type="EMBL" id="GFO61247.1"/>
    </source>
</evidence>
<dbReference type="SUPFAM" id="SSF117070">
    <property type="entry name" value="LEA14-like"/>
    <property type="match status" value="1"/>
</dbReference>
<dbReference type="AlphaFoldDB" id="A0A6V8MMZ9"/>
<dbReference type="SMART" id="SM00769">
    <property type="entry name" value="WHy"/>
    <property type="match status" value="1"/>
</dbReference>
<evidence type="ECO:0000259" key="1">
    <source>
        <dbReference type="SMART" id="SM00769"/>
    </source>
</evidence>
<dbReference type="Proteomes" id="UP000556026">
    <property type="component" value="Unassembled WGS sequence"/>
</dbReference>
<dbReference type="InterPro" id="IPR013990">
    <property type="entry name" value="WHy-dom"/>
</dbReference>
<dbReference type="RefSeq" id="WP_183356044.1">
    <property type="nucleotide sequence ID" value="NZ_BLXX01000013.1"/>
</dbReference>
<proteinExistence type="predicted"/>
<keyword evidence="3" id="KW-1185">Reference proteome</keyword>
<dbReference type="Pfam" id="PF03168">
    <property type="entry name" value="LEA_2"/>
    <property type="match status" value="1"/>
</dbReference>
<reference evidence="3" key="1">
    <citation type="submission" date="2020-06" db="EMBL/GenBank/DDBJ databases">
        <title>Draft genomic sequence of Geomonas sp. Red330.</title>
        <authorList>
            <person name="Itoh H."/>
            <person name="Zhenxing X."/>
            <person name="Ushijima N."/>
            <person name="Masuda Y."/>
            <person name="Shiratori Y."/>
            <person name="Senoo K."/>
        </authorList>
    </citation>
    <scope>NUCLEOTIDE SEQUENCE [LARGE SCALE GENOMIC DNA]</scope>
    <source>
        <strain evidence="3">Red330</strain>
    </source>
</reference>
<organism evidence="2 3">
    <name type="scientific">Geomonas silvestris</name>
    <dbReference type="NCBI Taxonomy" id="2740184"/>
    <lineage>
        <taxon>Bacteria</taxon>
        <taxon>Pseudomonadati</taxon>
        <taxon>Thermodesulfobacteriota</taxon>
        <taxon>Desulfuromonadia</taxon>
        <taxon>Geobacterales</taxon>
        <taxon>Geobacteraceae</taxon>
        <taxon>Geomonas</taxon>
    </lineage>
</organism>
<keyword evidence="2" id="KW-0449">Lipoprotein</keyword>
<sequence length="166" mass="18265">MKKAVWLVVLVLILSGCTLFVKEPQVAVRDLNVVSLDPAGLGMELYLTVDNPNSFDLRLLGYSYDLKVMALPLARGGARDEIRFPAKSETGVRIPVKIGYGELIEILKRMPDPDHIPYTLSAGLDLETPVGQRSIPVNRTGTYAVPPQYRPGNLFKGLGNLFNGRD</sequence>
<dbReference type="Gene3D" id="2.60.40.1820">
    <property type="match status" value="1"/>
</dbReference>
<gene>
    <name evidence="2" type="ORF">GMST_35720</name>
</gene>
<dbReference type="InterPro" id="IPR004864">
    <property type="entry name" value="LEA_2"/>
</dbReference>
<dbReference type="EMBL" id="BLXX01000013">
    <property type="protein sequence ID" value="GFO61247.1"/>
    <property type="molecule type" value="Genomic_DNA"/>
</dbReference>
<evidence type="ECO:0000313" key="3">
    <source>
        <dbReference type="Proteomes" id="UP000556026"/>
    </source>
</evidence>
<feature type="domain" description="Water stress and hypersensitive response" evidence="1">
    <location>
        <begin position="31"/>
        <end position="143"/>
    </location>
</feature>
<name>A0A6V8MMZ9_9BACT</name>
<dbReference type="PROSITE" id="PS51257">
    <property type="entry name" value="PROKAR_LIPOPROTEIN"/>
    <property type="match status" value="1"/>
</dbReference>
<accession>A0A6V8MMZ9</accession>
<comment type="caution">
    <text evidence="2">The sequence shown here is derived from an EMBL/GenBank/DDBJ whole genome shotgun (WGS) entry which is preliminary data.</text>
</comment>